<dbReference type="InterPro" id="IPR050361">
    <property type="entry name" value="MPP/UQCRC_Complex"/>
</dbReference>
<evidence type="ECO:0000259" key="2">
    <source>
        <dbReference type="Pfam" id="PF00675"/>
    </source>
</evidence>
<dbReference type="PANTHER" id="PTHR11851">
    <property type="entry name" value="METALLOPROTEASE"/>
    <property type="match status" value="1"/>
</dbReference>
<evidence type="ECO:0000313" key="4">
    <source>
        <dbReference type="EMBL" id="GEC96802.1"/>
    </source>
</evidence>
<dbReference type="AlphaFoldDB" id="A0A4Y4CXG2"/>
<protein>
    <submittedName>
        <fullName evidence="4">Peptidase M16</fullName>
    </submittedName>
</protein>
<sequence length="449" mass="47608">MPTATHPRFARLGLALALTLSALSAHAGLAIQNWTTPSGSKVFFVESRALPIVDVQVDFRAAGTEVPADKAGLAGLTRRLLDAGAGTLDEEAIANRVADLGAQLGGGADMDRASLSLRTLSSPAERDGAVELVATLIQQPRFPQAALEREKARSIAGIRESETQPDAILARRFAAAVFPDHAYGRLPTVASVESLTRGELVAFHARYYTARGATVSIVGDLSRAEAEAIATRLTAGLPAGEALPASTNTTLPARQTIRVPHPAAQAHIAVGQPGIRRGDPDFFPLLVGNYILGGGGFVSRLTSQVREQRGYAYSVYSYFAPQRDVGPFQIGLQTKGSQADDALRVVAATLDEFLAKGPTEAELQAAKDNLINGFALRLDSNRKMLEQVAAIGSFGLPLDYLDTWRDKVRAVSAQQIRDAFRRHVSPQHLVTVVVGGDGDKAAPRNGSAP</sequence>
<dbReference type="OrthoDB" id="9811314at2"/>
<evidence type="ECO:0000256" key="1">
    <source>
        <dbReference type="SAM" id="SignalP"/>
    </source>
</evidence>
<gene>
    <name evidence="4" type="ORF">ZRA01_28750</name>
</gene>
<feature type="chain" id="PRO_5021320214" evidence="1">
    <location>
        <begin position="28"/>
        <end position="449"/>
    </location>
</feature>
<evidence type="ECO:0000313" key="5">
    <source>
        <dbReference type="Proteomes" id="UP000318422"/>
    </source>
</evidence>
<feature type="signal peptide" evidence="1">
    <location>
        <begin position="1"/>
        <end position="27"/>
    </location>
</feature>
<keyword evidence="5" id="KW-1185">Reference proteome</keyword>
<proteinExistence type="predicted"/>
<evidence type="ECO:0000259" key="3">
    <source>
        <dbReference type="Pfam" id="PF05193"/>
    </source>
</evidence>
<dbReference type="Proteomes" id="UP000318422">
    <property type="component" value="Unassembled WGS sequence"/>
</dbReference>
<dbReference type="GO" id="GO:0046872">
    <property type="term" value="F:metal ion binding"/>
    <property type="evidence" value="ECO:0007669"/>
    <property type="project" value="InterPro"/>
</dbReference>
<dbReference type="Gene3D" id="3.30.830.10">
    <property type="entry name" value="Metalloenzyme, LuxS/M16 peptidase-like"/>
    <property type="match status" value="2"/>
</dbReference>
<keyword evidence="1" id="KW-0732">Signal</keyword>
<accession>A0A4Y4CXG2</accession>
<dbReference type="SUPFAM" id="SSF63411">
    <property type="entry name" value="LuxS/MPP-like metallohydrolase"/>
    <property type="match status" value="2"/>
</dbReference>
<dbReference type="InterPro" id="IPR011249">
    <property type="entry name" value="Metalloenz_LuxS/M16"/>
</dbReference>
<organism evidence="4 5">
    <name type="scientific">Zoogloea ramigera</name>
    <dbReference type="NCBI Taxonomy" id="350"/>
    <lineage>
        <taxon>Bacteria</taxon>
        <taxon>Pseudomonadati</taxon>
        <taxon>Pseudomonadota</taxon>
        <taxon>Betaproteobacteria</taxon>
        <taxon>Rhodocyclales</taxon>
        <taxon>Zoogloeaceae</taxon>
        <taxon>Zoogloea</taxon>
    </lineage>
</organism>
<dbReference type="Pfam" id="PF00675">
    <property type="entry name" value="Peptidase_M16"/>
    <property type="match status" value="1"/>
</dbReference>
<name>A0A4Y4CXG2_ZOORA</name>
<comment type="caution">
    <text evidence="4">The sequence shown here is derived from an EMBL/GenBank/DDBJ whole genome shotgun (WGS) entry which is preliminary data.</text>
</comment>
<dbReference type="InterPro" id="IPR011765">
    <property type="entry name" value="Pept_M16_N"/>
</dbReference>
<dbReference type="InterPro" id="IPR007863">
    <property type="entry name" value="Peptidase_M16_C"/>
</dbReference>
<feature type="domain" description="Peptidase M16 C-terminal" evidence="3">
    <location>
        <begin position="194"/>
        <end position="370"/>
    </location>
</feature>
<feature type="domain" description="Peptidase M16 N-terminal" evidence="2">
    <location>
        <begin position="67"/>
        <end position="184"/>
    </location>
</feature>
<reference evidence="4 5" key="1">
    <citation type="submission" date="2019-06" db="EMBL/GenBank/DDBJ databases">
        <title>Whole genome shotgun sequence of Zoogloea ramigera NBRC 15342.</title>
        <authorList>
            <person name="Hosoyama A."/>
            <person name="Uohara A."/>
            <person name="Ohji S."/>
            <person name="Ichikawa N."/>
        </authorList>
    </citation>
    <scope>NUCLEOTIDE SEQUENCE [LARGE SCALE GENOMIC DNA]</scope>
    <source>
        <strain evidence="4 5">NBRC 15342</strain>
    </source>
</reference>
<dbReference type="PANTHER" id="PTHR11851:SF224">
    <property type="entry name" value="PROCESSING PROTEASE"/>
    <property type="match status" value="1"/>
</dbReference>
<dbReference type="RefSeq" id="WP_141353483.1">
    <property type="nucleotide sequence ID" value="NZ_BJNV01000054.1"/>
</dbReference>
<dbReference type="EMBL" id="BJNV01000054">
    <property type="protein sequence ID" value="GEC96802.1"/>
    <property type="molecule type" value="Genomic_DNA"/>
</dbReference>
<dbReference type="Pfam" id="PF05193">
    <property type="entry name" value="Peptidase_M16_C"/>
    <property type="match status" value="1"/>
</dbReference>